<evidence type="ECO:0000256" key="2">
    <source>
        <dbReference type="ARBA" id="ARBA00022737"/>
    </source>
</evidence>
<dbReference type="OrthoDB" id="538223at2759"/>
<dbReference type="InterPro" id="IPR011047">
    <property type="entry name" value="Quinoprotein_ADH-like_sf"/>
</dbReference>
<feature type="repeat" description="WD" evidence="3">
    <location>
        <begin position="1120"/>
        <end position="1161"/>
    </location>
</feature>
<feature type="repeat" description="WD" evidence="3">
    <location>
        <begin position="1034"/>
        <end position="1075"/>
    </location>
</feature>
<keyword evidence="2" id="KW-0677">Repeat</keyword>
<dbReference type="InterPro" id="IPR020472">
    <property type="entry name" value="WD40_PAC1"/>
</dbReference>
<dbReference type="EMBL" id="JACAZI010000004">
    <property type="protein sequence ID" value="KAF7362706.1"/>
    <property type="molecule type" value="Genomic_DNA"/>
</dbReference>
<dbReference type="Pfam" id="PF00400">
    <property type="entry name" value="WD40"/>
    <property type="match status" value="14"/>
</dbReference>
<dbReference type="Proteomes" id="UP000620124">
    <property type="component" value="Unassembled WGS sequence"/>
</dbReference>
<dbReference type="Pfam" id="PF24883">
    <property type="entry name" value="NPHP3_N"/>
    <property type="match status" value="1"/>
</dbReference>
<dbReference type="PROSITE" id="PS50837">
    <property type="entry name" value="NACHT"/>
    <property type="match status" value="1"/>
</dbReference>
<dbReference type="PRINTS" id="PR00320">
    <property type="entry name" value="GPROTEINBRPT"/>
</dbReference>
<dbReference type="CDD" id="cd00200">
    <property type="entry name" value="WD40"/>
    <property type="match status" value="3"/>
</dbReference>
<dbReference type="Gene3D" id="2.130.10.10">
    <property type="entry name" value="YVTN repeat-like/Quinoprotein amine dehydrogenase"/>
    <property type="match status" value="7"/>
</dbReference>
<feature type="repeat" description="WD" evidence="3">
    <location>
        <begin position="814"/>
        <end position="850"/>
    </location>
</feature>
<dbReference type="InterPro" id="IPR036322">
    <property type="entry name" value="WD40_repeat_dom_sf"/>
</dbReference>
<evidence type="ECO:0000313" key="5">
    <source>
        <dbReference type="EMBL" id="KAF7362706.1"/>
    </source>
</evidence>
<dbReference type="PROSITE" id="PS50082">
    <property type="entry name" value="WD_REPEATS_2"/>
    <property type="match status" value="14"/>
</dbReference>
<dbReference type="InterPro" id="IPR007111">
    <property type="entry name" value="NACHT_NTPase"/>
</dbReference>
<feature type="repeat" description="WD" evidence="3">
    <location>
        <begin position="1077"/>
        <end position="1118"/>
    </location>
</feature>
<feature type="repeat" description="WD" evidence="3">
    <location>
        <begin position="900"/>
        <end position="941"/>
    </location>
</feature>
<dbReference type="InterPro" id="IPR027417">
    <property type="entry name" value="P-loop_NTPase"/>
</dbReference>
<dbReference type="InterPro" id="IPR001680">
    <property type="entry name" value="WD40_rpt"/>
</dbReference>
<dbReference type="InterPro" id="IPR015943">
    <property type="entry name" value="WD40/YVTN_repeat-like_dom_sf"/>
</dbReference>
<name>A0A8H6YQW9_9AGAR</name>
<feature type="repeat" description="WD" evidence="3">
    <location>
        <begin position="728"/>
        <end position="769"/>
    </location>
</feature>
<dbReference type="PANTHER" id="PTHR22847">
    <property type="entry name" value="WD40 REPEAT PROTEIN"/>
    <property type="match status" value="1"/>
</dbReference>
<organism evidence="5 6">
    <name type="scientific">Mycena venus</name>
    <dbReference type="NCBI Taxonomy" id="2733690"/>
    <lineage>
        <taxon>Eukaryota</taxon>
        <taxon>Fungi</taxon>
        <taxon>Dikarya</taxon>
        <taxon>Basidiomycota</taxon>
        <taxon>Agaricomycotina</taxon>
        <taxon>Agaricomycetes</taxon>
        <taxon>Agaricomycetidae</taxon>
        <taxon>Agaricales</taxon>
        <taxon>Marasmiineae</taxon>
        <taxon>Mycenaceae</taxon>
        <taxon>Mycena</taxon>
    </lineage>
</organism>
<sequence length="1231" mass="132895">MTTSPARSTAGGVSPFPSPASILDDTILPALTLAQSGVTGIGIPGVEGAINGVLELAMMLSTMKANKEDLAKLEKSLHKLITIDTAGVGANLKQRLDTLSSELKMIDFERKSLAEKSRFQRFLRSKQYKEKIQGIKDSVASHILHFTFYGNISIEKCVEDMASKVQAVGSKMDTVRINEVLSKLKCVPARYNSVNTPDRCMDGTRVDILKDIVTRLSAVPNSAERVVMLSGLAGSGKSTIAKTVAAILAEKHGILAASFFFSRDYTERKEITHLPTTLAMHLADYDVAFRTGLIDLLETDQTGILDAEPHLQFQRMIVEILEKLPPSSKPWAICLDALDECGKDRGQTFLRWLSDSIARIPDYIRFFLTGRPDIPSYLELDTLVSVTHRIVLDNIDIRIVTSDIYRYVEQSLNGANWTTRHHWKIQNHHIQEVTNRASGLFVFAATAVRYVIGGLPQVPPQESLEYLLGGEILTDLHGLYLRIVDEAIPAPAPGDRRSQAVYDRAMKILSTILQLFEPLDSPSLAALLGLDAEVLHGILLPLSAVIHVSHTPGVAIKIIHLSFREFMTSHVCHTNQIYSVAFSPDGKYIVSGSYDGTVRIWDAESGVPLGKPLEGHHDGVTSVSYSPDGKHIVSGSYDCTVCVWDAETGAALHGLLEGHTDVVLSVVFSPDGKLIVSGSGDNTMHVWDAETGAARYKLFERHISQVQFTSSSVTKQHMEKWPATITILAGHTHQVYSVAFSPDGKHIVSGAYDRTIQIWDAESGVPLGEPLEGHTDGVTSVSYSPNGKHIVSGSYDHTVRIWDAKTGAALCGPLEGHTDIVLSVAFSPDGKLIISGSGDHTARVWDAETGATWGGPFEGHTKAVISVAFSPDGKHVISGSNDCTLQIWDADSGAPLGQPLTGHTNGVYSVAFSPDGKHIASGSYDHTVRIWHAESGVAVGEPLEGHTDEVTSVTFSPDGKHIVSGSYDHTVRMWDAATGAALSGPLEGHTDVVNSVAFSPDGKYIVSGSDDYTLRVWDAKTWGAQTRGAQHGPLKGHTTGMHSIAFSPDGRHIVSGSKDHTMQMWDAESGAPLGKPLEGHTGIVYSVAFSLDGQHIVSGSHDHTIRIWDAKTGAALGGPLKGHTEMVNSVAFSPDGRYIVSGSNDHTVRVWDVKTRAAQGVPLEEHTASVHSVAFSPDGKHIISGSSDRTIRVWDVMSVLNQSSVLPGTSAPSGRNLLNVNPIFMHPSAFV</sequence>
<keyword evidence="6" id="KW-1185">Reference proteome</keyword>
<dbReference type="InterPro" id="IPR056884">
    <property type="entry name" value="NPHP3-like_N"/>
</dbReference>
<dbReference type="InterPro" id="IPR059179">
    <property type="entry name" value="MLKL-like_MCAfunc"/>
</dbReference>
<dbReference type="SMART" id="SM00320">
    <property type="entry name" value="WD40"/>
    <property type="match status" value="14"/>
</dbReference>
<dbReference type="SUPFAM" id="SSF50998">
    <property type="entry name" value="Quinoprotein alcohol dehydrogenase-like"/>
    <property type="match status" value="1"/>
</dbReference>
<protein>
    <submittedName>
        <fullName evidence="5">WD-REPEATS-REGION domain-containing protein</fullName>
    </submittedName>
</protein>
<keyword evidence="1 3" id="KW-0853">WD repeat</keyword>
<dbReference type="InterPro" id="IPR019775">
    <property type="entry name" value="WD40_repeat_CS"/>
</dbReference>
<dbReference type="AlphaFoldDB" id="A0A8H6YQW9"/>
<feature type="repeat" description="WD" evidence="3">
    <location>
        <begin position="857"/>
        <end position="898"/>
    </location>
</feature>
<accession>A0A8H6YQW9</accession>
<comment type="caution">
    <text evidence="5">The sequence shown here is derived from an EMBL/GenBank/DDBJ whole genome shotgun (WGS) entry which is preliminary data.</text>
</comment>
<feature type="repeat" description="WD" evidence="3">
    <location>
        <begin position="943"/>
        <end position="984"/>
    </location>
</feature>
<feature type="repeat" description="WD" evidence="3">
    <location>
        <begin position="613"/>
        <end position="654"/>
    </location>
</feature>
<dbReference type="PROSITE" id="PS50294">
    <property type="entry name" value="WD_REPEATS_REGION"/>
    <property type="match status" value="14"/>
</dbReference>
<reference evidence="5" key="1">
    <citation type="submission" date="2020-05" db="EMBL/GenBank/DDBJ databases">
        <title>Mycena genomes resolve the evolution of fungal bioluminescence.</title>
        <authorList>
            <person name="Tsai I.J."/>
        </authorList>
    </citation>
    <scope>NUCLEOTIDE SEQUENCE</scope>
    <source>
        <strain evidence="5">CCC161011</strain>
    </source>
</reference>
<dbReference type="GO" id="GO:1990234">
    <property type="term" value="C:transferase complex"/>
    <property type="evidence" value="ECO:0007669"/>
    <property type="project" value="UniProtKB-ARBA"/>
</dbReference>
<dbReference type="PROSITE" id="PS00678">
    <property type="entry name" value="WD_REPEATS_1"/>
    <property type="match status" value="13"/>
</dbReference>
<dbReference type="PANTHER" id="PTHR22847:SF637">
    <property type="entry name" value="WD REPEAT DOMAIN 5B"/>
    <property type="match status" value="1"/>
</dbReference>
<feature type="repeat" description="WD" evidence="3">
    <location>
        <begin position="986"/>
        <end position="1021"/>
    </location>
</feature>
<feature type="repeat" description="WD" evidence="3">
    <location>
        <begin position="570"/>
        <end position="611"/>
    </location>
</feature>
<proteinExistence type="predicted"/>
<feature type="repeat" description="WD" evidence="3">
    <location>
        <begin position="656"/>
        <end position="697"/>
    </location>
</feature>
<feature type="repeat" description="WD" evidence="3">
    <location>
        <begin position="771"/>
        <end position="812"/>
    </location>
</feature>
<feature type="repeat" description="WD" evidence="3">
    <location>
        <begin position="1163"/>
        <end position="1196"/>
    </location>
</feature>
<dbReference type="SUPFAM" id="SSF52540">
    <property type="entry name" value="P-loop containing nucleoside triphosphate hydrolases"/>
    <property type="match status" value="1"/>
</dbReference>
<evidence type="ECO:0000259" key="4">
    <source>
        <dbReference type="PROSITE" id="PS50837"/>
    </source>
</evidence>
<evidence type="ECO:0000256" key="1">
    <source>
        <dbReference type="ARBA" id="ARBA00022574"/>
    </source>
</evidence>
<dbReference type="SUPFAM" id="SSF50978">
    <property type="entry name" value="WD40 repeat-like"/>
    <property type="match status" value="2"/>
</dbReference>
<gene>
    <name evidence="5" type="ORF">MVEN_00619900</name>
</gene>
<dbReference type="CDD" id="cd21037">
    <property type="entry name" value="MLKL_NTD"/>
    <property type="match status" value="1"/>
</dbReference>
<evidence type="ECO:0000313" key="6">
    <source>
        <dbReference type="Proteomes" id="UP000620124"/>
    </source>
</evidence>
<evidence type="ECO:0000256" key="3">
    <source>
        <dbReference type="PROSITE-ProRule" id="PRU00221"/>
    </source>
</evidence>
<feature type="domain" description="NACHT" evidence="4">
    <location>
        <begin position="225"/>
        <end position="373"/>
    </location>
</feature>
<dbReference type="Gene3D" id="3.40.50.300">
    <property type="entry name" value="P-loop containing nucleotide triphosphate hydrolases"/>
    <property type="match status" value="1"/>
</dbReference>